<comment type="caution">
    <text evidence="2">The sequence shown here is derived from an EMBL/GenBank/DDBJ whole genome shotgun (WGS) entry which is preliminary data.</text>
</comment>
<reference evidence="2" key="1">
    <citation type="submission" date="2022-11" db="EMBL/GenBank/DDBJ databases">
        <title>Chromosomal genome sequence assembly and mating type (MAT) locus characterization of the leprose asexual lichenized fungus Lepraria neglecta (Nyl.) Erichsen.</title>
        <authorList>
            <person name="Allen J.L."/>
            <person name="Pfeffer B."/>
        </authorList>
    </citation>
    <scope>NUCLEOTIDE SEQUENCE</scope>
    <source>
        <strain evidence="2">Allen 5258</strain>
    </source>
</reference>
<evidence type="ECO:0000256" key="1">
    <source>
        <dbReference type="SAM" id="MobiDB-lite"/>
    </source>
</evidence>
<dbReference type="Proteomes" id="UP001276659">
    <property type="component" value="Unassembled WGS sequence"/>
</dbReference>
<accession>A0AAE0DMV2</accession>
<keyword evidence="3" id="KW-1185">Reference proteome</keyword>
<organism evidence="2 3">
    <name type="scientific">Lepraria neglecta</name>
    <dbReference type="NCBI Taxonomy" id="209136"/>
    <lineage>
        <taxon>Eukaryota</taxon>
        <taxon>Fungi</taxon>
        <taxon>Dikarya</taxon>
        <taxon>Ascomycota</taxon>
        <taxon>Pezizomycotina</taxon>
        <taxon>Lecanoromycetes</taxon>
        <taxon>OSLEUM clade</taxon>
        <taxon>Lecanoromycetidae</taxon>
        <taxon>Lecanorales</taxon>
        <taxon>Lecanorineae</taxon>
        <taxon>Stereocaulaceae</taxon>
        <taxon>Lepraria</taxon>
    </lineage>
</organism>
<dbReference type="AlphaFoldDB" id="A0AAE0DMV2"/>
<name>A0AAE0DMV2_9LECA</name>
<gene>
    <name evidence="2" type="ORF">OEA41_006213</name>
</gene>
<feature type="region of interest" description="Disordered" evidence="1">
    <location>
        <begin position="285"/>
        <end position="341"/>
    </location>
</feature>
<dbReference type="EMBL" id="JASNWA010000007">
    <property type="protein sequence ID" value="KAK3172888.1"/>
    <property type="molecule type" value="Genomic_DNA"/>
</dbReference>
<proteinExistence type="predicted"/>
<evidence type="ECO:0000313" key="2">
    <source>
        <dbReference type="EMBL" id="KAK3172888.1"/>
    </source>
</evidence>
<sequence length="559" mass="64251">MTLEASNVAIKFAEQAANLLSHEEFAQLLKFLKSPGAVLNGGDLNQLQQKVDAALEEFYSNEAIISGCDRDRLSCPGGPPDAELGVILHMETKDIEFGNFYDPDNETMKLLHTKGVRHKLNFGFDWHWRSETTQDWLTRRKCPFLKWKKQLRDFHNDFSWQLMEMVPMPFPVTGAACAREGIRQRLPLAKRLRVNDLLEFDLDFRAGVLRRIILHLPHLVARFYTNEKTKEHEAGRKLRLDEYSSSFLSWAQRYLQQDPRNVIDGGVSLTDLMIQKIAGRLRSAQPKVQAAKREKKRQRLIEQPGEPVTQQVTKQNTKHQKRTEQPSEPTPPTPEQIRRSALQQPLRFRLSTAKAKEILVLKEIPCLDLTLEAVQLCVQKTVVYERSIERLLMSEQREEWMLQVLSELETLGGSIPGPNAFVSSEKWMRTEFRNKLLGGSDFHFKDQVSTVQLIVIRIPEAIGDTIFLQGELVPARCEHPDWCCTSHQADDPGRRLGIKLRYSTKQGMVEQWYKLGGKKNAAKLNSLVDVLEGQECEWTAQQPRRCLKGWGGKKIWYSS</sequence>
<evidence type="ECO:0000313" key="3">
    <source>
        <dbReference type="Proteomes" id="UP001276659"/>
    </source>
</evidence>
<protein>
    <submittedName>
        <fullName evidence="2">Uncharacterized protein</fullName>
    </submittedName>
</protein>